<name>A0A8T2QFG9_CERRI</name>
<gene>
    <name evidence="1" type="ORF">KP509_35G016600</name>
</gene>
<dbReference type="Proteomes" id="UP000825935">
    <property type="component" value="Chromosome 35"/>
</dbReference>
<dbReference type="EMBL" id="CM035440">
    <property type="protein sequence ID" value="KAH7282173.1"/>
    <property type="molecule type" value="Genomic_DNA"/>
</dbReference>
<evidence type="ECO:0000313" key="2">
    <source>
        <dbReference type="Proteomes" id="UP000825935"/>
    </source>
</evidence>
<reference evidence="1" key="1">
    <citation type="submission" date="2021-08" db="EMBL/GenBank/DDBJ databases">
        <title>WGS assembly of Ceratopteris richardii.</title>
        <authorList>
            <person name="Marchant D.B."/>
            <person name="Chen G."/>
            <person name="Jenkins J."/>
            <person name="Shu S."/>
            <person name="Leebens-Mack J."/>
            <person name="Grimwood J."/>
            <person name="Schmutz J."/>
            <person name="Soltis P."/>
            <person name="Soltis D."/>
            <person name="Chen Z.-H."/>
        </authorList>
    </citation>
    <scope>NUCLEOTIDE SEQUENCE</scope>
    <source>
        <strain evidence="1">Whitten #5841</strain>
        <tissue evidence="1">Leaf</tissue>
    </source>
</reference>
<comment type="caution">
    <text evidence="1">The sequence shown here is derived from an EMBL/GenBank/DDBJ whole genome shotgun (WGS) entry which is preliminary data.</text>
</comment>
<keyword evidence="2" id="KW-1185">Reference proteome</keyword>
<proteinExistence type="predicted"/>
<accession>A0A8T2QFG9</accession>
<dbReference type="AlphaFoldDB" id="A0A8T2QFG9"/>
<evidence type="ECO:0000313" key="1">
    <source>
        <dbReference type="EMBL" id="KAH7282173.1"/>
    </source>
</evidence>
<protein>
    <submittedName>
        <fullName evidence="1">Uncharacterized protein</fullName>
    </submittedName>
</protein>
<sequence>MQKKWKERLNFKISHPHSVYQMITLGAFLIWKTSGNQGQISFLQAPTLGVNQYLATSPFMKRTSTLKAIISSQT</sequence>
<organism evidence="1 2">
    <name type="scientific">Ceratopteris richardii</name>
    <name type="common">Triangle waterfern</name>
    <dbReference type="NCBI Taxonomy" id="49495"/>
    <lineage>
        <taxon>Eukaryota</taxon>
        <taxon>Viridiplantae</taxon>
        <taxon>Streptophyta</taxon>
        <taxon>Embryophyta</taxon>
        <taxon>Tracheophyta</taxon>
        <taxon>Polypodiopsida</taxon>
        <taxon>Polypodiidae</taxon>
        <taxon>Polypodiales</taxon>
        <taxon>Pteridineae</taxon>
        <taxon>Pteridaceae</taxon>
        <taxon>Parkerioideae</taxon>
        <taxon>Ceratopteris</taxon>
    </lineage>
</organism>